<dbReference type="InterPro" id="IPR038740">
    <property type="entry name" value="BioF2-like_GNAT_dom"/>
</dbReference>
<gene>
    <name evidence="2" type="ORF">COT65_00555</name>
</gene>
<dbReference type="AlphaFoldDB" id="A0A2H0WNE2"/>
<organism evidence="2 3">
    <name type="scientific">Candidatus Shapirobacteria bacterium CG09_land_8_20_14_0_10_47_13</name>
    <dbReference type="NCBI Taxonomy" id="1974481"/>
    <lineage>
        <taxon>Bacteria</taxon>
        <taxon>Candidatus Shapironibacteriota</taxon>
    </lineage>
</organism>
<evidence type="ECO:0000259" key="1">
    <source>
        <dbReference type="Pfam" id="PF13480"/>
    </source>
</evidence>
<dbReference type="SUPFAM" id="SSF55729">
    <property type="entry name" value="Acyl-CoA N-acyltransferases (Nat)"/>
    <property type="match status" value="1"/>
</dbReference>
<dbReference type="EMBL" id="PEZJ01000007">
    <property type="protein sequence ID" value="PIS14135.1"/>
    <property type="molecule type" value="Genomic_DNA"/>
</dbReference>
<accession>A0A2H0WNE2</accession>
<sequence length="340" mass="39879">MLKPVPQPEYLDPQVAVSLARLPKKEAYLVAKQTFNGSAIDFKLKVETDLSRCRQLWQKFSPHKSLFDTWDFRHAFYLGYHEQPYFMTIIFKDEPVACLPLWYEDDNREFRWFGSWWQEDNTFFALHESLVPIMLKVLPKPTLLNAISCSPELANRFKFALDDPKYILHLTGLASADDFLTRFSKKRRYNLKRDRHKILDQNPKTIINRFADLKHLARLSMDRFHAKGEDSDWEDPGRVKTFEAVISEAKEYQPRMITTEINGQVAGVDLVAIYKGTYYLLKCGYDIANFPGLGNYTNLMQINDALRLGDIQKMDFLEISYGWKDKLLEEVPLYQYHHVA</sequence>
<evidence type="ECO:0000313" key="2">
    <source>
        <dbReference type="EMBL" id="PIS14135.1"/>
    </source>
</evidence>
<dbReference type="InterPro" id="IPR016181">
    <property type="entry name" value="Acyl_CoA_acyltransferase"/>
</dbReference>
<proteinExistence type="predicted"/>
<feature type="domain" description="BioF2-like acetyltransferase" evidence="1">
    <location>
        <begin position="185"/>
        <end position="324"/>
    </location>
</feature>
<protein>
    <recommendedName>
        <fullName evidence="1">BioF2-like acetyltransferase domain-containing protein</fullName>
    </recommendedName>
</protein>
<reference evidence="3" key="1">
    <citation type="submission" date="2017-09" db="EMBL/GenBank/DDBJ databases">
        <title>Depth-based differentiation of microbial function through sediment-hosted aquifers and enrichment of novel symbionts in the deep terrestrial subsurface.</title>
        <authorList>
            <person name="Probst A.J."/>
            <person name="Ladd B."/>
            <person name="Jarett J.K."/>
            <person name="Geller-Mcgrath D.E."/>
            <person name="Sieber C.M.K."/>
            <person name="Emerson J.B."/>
            <person name="Anantharaman K."/>
            <person name="Thomas B.C."/>
            <person name="Malmstrom R."/>
            <person name="Stieglmeier M."/>
            <person name="Klingl A."/>
            <person name="Woyke T."/>
            <person name="Ryan C.M."/>
            <person name="Banfield J.F."/>
        </authorList>
    </citation>
    <scope>NUCLEOTIDE SEQUENCE [LARGE SCALE GENOMIC DNA]</scope>
</reference>
<name>A0A2H0WNE2_9BACT</name>
<dbReference type="Proteomes" id="UP000230033">
    <property type="component" value="Unassembled WGS sequence"/>
</dbReference>
<dbReference type="Gene3D" id="3.40.630.30">
    <property type="match status" value="1"/>
</dbReference>
<evidence type="ECO:0000313" key="3">
    <source>
        <dbReference type="Proteomes" id="UP000230033"/>
    </source>
</evidence>
<comment type="caution">
    <text evidence="2">The sequence shown here is derived from an EMBL/GenBank/DDBJ whole genome shotgun (WGS) entry which is preliminary data.</text>
</comment>
<dbReference type="Pfam" id="PF13480">
    <property type="entry name" value="Acetyltransf_6"/>
    <property type="match status" value="1"/>
</dbReference>